<evidence type="ECO:0000256" key="1">
    <source>
        <dbReference type="ARBA" id="ARBA00004651"/>
    </source>
</evidence>
<feature type="transmembrane region" description="Helical" evidence="5">
    <location>
        <begin position="144"/>
        <end position="169"/>
    </location>
</feature>
<feature type="transmembrane region" description="Helical" evidence="5">
    <location>
        <begin position="227"/>
        <end position="248"/>
    </location>
</feature>
<dbReference type="InterPro" id="IPR011701">
    <property type="entry name" value="MFS"/>
</dbReference>
<feature type="transmembrane region" description="Helical" evidence="5">
    <location>
        <begin position="50"/>
        <end position="72"/>
    </location>
</feature>
<feature type="transmembrane region" description="Helical" evidence="5">
    <location>
        <begin position="383"/>
        <end position="402"/>
    </location>
</feature>
<dbReference type="PROSITE" id="PS50850">
    <property type="entry name" value="MFS"/>
    <property type="match status" value="1"/>
</dbReference>
<feature type="transmembrane region" description="Helical" evidence="5">
    <location>
        <begin position="260"/>
        <end position="280"/>
    </location>
</feature>
<comment type="subcellular location">
    <subcellularLocation>
        <location evidence="1">Cell membrane</location>
        <topology evidence="1">Multi-pass membrane protein</topology>
    </subcellularLocation>
</comment>
<comment type="caution">
    <text evidence="7">The sequence shown here is derived from an EMBL/GenBank/DDBJ whole genome shotgun (WGS) entry which is preliminary data.</text>
</comment>
<keyword evidence="2 5" id="KW-0812">Transmembrane</keyword>
<dbReference type="Gene3D" id="1.20.1250.20">
    <property type="entry name" value="MFS general substrate transporter like domains"/>
    <property type="match status" value="2"/>
</dbReference>
<dbReference type="EMBL" id="RCUX01000003">
    <property type="protein sequence ID" value="RLP76907.1"/>
    <property type="molecule type" value="Genomic_DNA"/>
</dbReference>
<dbReference type="OrthoDB" id="9809599at2"/>
<evidence type="ECO:0000256" key="3">
    <source>
        <dbReference type="ARBA" id="ARBA00022989"/>
    </source>
</evidence>
<dbReference type="Pfam" id="PF07690">
    <property type="entry name" value="MFS_1"/>
    <property type="match status" value="1"/>
</dbReference>
<evidence type="ECO:0000256" key="5">
    <source>
        <dbReference type="SAM" id="Phobius"/>
    </source>
</evidence>
<dbReference type="InterPro" id="IPR020846">
    <property type="entry name" value="MFS_dom"/>
</dbReference>
<dbReference type="Proteomes" id="UP000272503">
    <property type="component" value="Unassembled WGS sequence"/>
</dbReference>
<feature type="transmembrane region" description="Helical" evidence="5">
    <location>
        <begin position="352"/>
        <end position="371"/>
    </location>
</feature>
<keyword evidence="8" id="KW-1185">Reference proteome</keyword>
<proteinExistence type="predicted"/>
<feature type="transmembrane region" description="Helical" evidence="5">
    <location>
        <begin position="111"/>
        <end position="132"/>
    </location>
</feature>
<dbReference type="AlphaFoldDB" id="A0A3L7A9Q0"/>
<feature type="domain" description="Major facilitator superfamily (MFS) profile" evidence="6">
    <location>
        <begin position="18"/>
        <end position="406"/>
    </location>
</feature>
<dbReference type="SUPFAM" id="SSF103473">
    <property type="entry name" value="MFS general substrate transporter"/>
    <property type="match status" value="1"/>
</dbReference>
<feature type="transmembrane region" description="Helical" evidence="5">
    <location>
        <begin position="20"/>
        <end position="38"/>
    </location>
</feature>
<dbReference type="PANTHER" id="PTHR23514">
    <property type="entry name" value="BYPASS OF STOP CODON PROTEIN 6"/>
    <property type="match status" value="1"/>
</dbReference>
<dbReference type="CDD" id="cd17393">
    <property type="entry name" value="MFS_MosC_like"/>
    <property type="match status" value="1"/>
</dbReference>
<feature type="transmembrane region" description="Helical" evidence="5">
    <location>
        <begin position="175"/>
        <end position="195"/>
    </location>
</feature>
<reference evidence="7 8" key="1">
    <citation type="submission" date="2018-10" db="EMBL/GenBank/DDBJ databases">
        <authorList>
            <person name="Li J."/>
        </authorList>
    </citation>
    <scope>NUCLEOTIDE SEQUENCE [LARGE SCALE GENOMIC DNA]</scope>
    <source>
        <strain evidence="7 8">IF 016277</strain>
    </source>
</reference>
<dbReference type="InterPro" id="IPR051788">
    <property type="entry name" value="MFS_Transporter"/>
</dbReference>
<dbReference type="InterPro" id="IPR036259">
    <property type="entry name" value="MFS_trans_sf"/>
</dbReference>
<organism evidence="7 8">
    <name type="scientific">Mycetocola tolaasinivorans</name>
    <dbReference type="NCBI Taxonomy" id="76635"/>
    <lineage>
        <taxon>Bacteria</taxon>
        <taxon>Bacillati</taxon>
        <taxon>Actinomycetota</taxon>
        <taxon>Actinomycetes</taxon>
        <taxon>Micrococcales</taxon>
        <taxon>Microbacteriaceae</taxon>
        <taxon>Mycetocola</taxon>
    </lineage>
</organism>
<evidence type="ECO:0000256" key="4">
    <source>
        <dbReference type="ARBA" id="ARBA00023136"/>
    </source>
</evidence>
<evidence type="ECO:0000313" key="7">
    <source>
        <dbReference type="EMBL" id="RLP76907.1"/>
    </source>
</evidence>
<evidence type="ECO:0000256" key="2">
    <source>
        <dbReference type="ARBA" id="ARBA00022692"/>
    </source>
</evidence>
<protein>
    <submittedName>
        <fullName evidence="7">MFS transporter</fullName>
    </submittedName>
</protein>
<keyword evidence="4 5" id="KW-0472">Membrane</keyword>
<accession>A0A3L7A9Q0</accession>
<keyword evidence="3 5" id="KW-1133">Transmembrane helix</keyword>
<sequence>MTSATTSVAPVSRDLARRRLALLAFFFIPGISLASWITRTPAVRDQLEASTAQMGLILFGLSIGSMAGILGSAPLVRRLGTKPVTLLGLLLIVGGVALIGGGVLLGSGIGAFIGLAVFGAGQGLAEIAMNVEGAEVERLSGRSFLPYLHGAFSLGTVVGASLGILFTAIDFPVPAHMAIIAAICLIPIAWGIRYVPSGFGRQRGTTETGSIATVYPVRRPLWKDSRLLIIGAIVLAMALAEGAANDWLPLLMVDGHGYDPAWGSLVFAGFALAMTIGRFAGGAVIDRFGRVAVVRASAVAGALGIAIVVFVDNPVVAGIAVFFWGLGASLGFPLTISAAGDTGEPGEDPARRVSAVATTGYIAFLVGPPMLGFLGEHYGLRSAMIVVLAVVAVAVVLAPAVCPRADVEPAPGH</sequence>
<dbReference type="GO" id="GO:0005886">
    <property type="term" value="C:plasma membrane"/>
    <property type="evidence" value="ECO:0007669"/>
    <property type="project" value="UniProtKB-SubCell"/>
</dbReference>
<evidence type="ECO:0000259" key="6">
    <source>
        <dbReference type="PROSITE" id="PS50850"/>
    </source>
</evidence>
<dbReference type="GO" id="GO:0022857">
    <property type="term" value="F:transmembrane transporter activity"/>
    <property type="evidence" value="ECO:0007669"/>
    <property type="project" value="InterPro"/>
</dbReference>
<dbReference type="PANTHER" id="PTHR23514:SF13">
    <property type="entry name" value="INNER MEMBRANE PROTEIN YBJJ"/>
    <property type="match status" value="1"/>
</dbReference>
<feature type="transmembrane region" description="Helical" evidence="5">
    <location>
        <begin position="84"/>
        <end position="105"/>
    </location>
</feature>
<feature type="transmembrane region" description="Helical" evidence="5">
    <location>
        <begin position="317"/>
        <end position="340"/>
    </location>
</feature>
<name>A0A3L7A9Q0_9MICO</name>
<gene>
    <name evidence="7" type="ORF">D9V32_04560</name>
</gene>
<evidence type="ECO:0000313" key="8">
    <source>
        <dbReference type="Proteomes" id="UP000272503"/>
    </source>
</evidence>
<feature type="transmembrane region" description="Helical" evidence="5">
    <location>
        <begin position="292"/>
        <end position="311"/>
    </location>
</feature>